<gene>
    <name evidence="1" type="ORF">CSB93_2549</name>
</gene>
<dbReference type="AlphaFoldDB" id="A0A2R3IQ63"/>
<keyword evidence="2" id="KW-1185">Reference proteome</keyword>
<dbReference type="EMBL" id="CP027169">
    <property type="protein sequence ID" value="AVK04061.1"/>
    <property type="molecule type" value="Genomic_DNA"/>
</dbReference>
<name>A0A2R3IQ63_9PSED</name>
<accession>A0A2R3IQ63</accession>
<sequence length="45" mass="5251">MEGTALPWLGPARRCFRVPKRTRGQTCQNWQVTLISPQICMFSRE</sequence>
<evidence type="ECO:0000313" key="1">
    <source>
        <dbReference type="EMBL" id="AVK04061.1"/>
    </source>
</evidence>
<dbReference type="Proteomes" id="UP000238390">
    <property type="component" value="Chromosome"/>
</dbReference>
<protein>
    <submittedName>
        <fullName evidence="1">Uncharacterized protein</fullName>
    </submittedName>
</protein>
<evidence type="ECO:0000313" key="2">
    <source>
        <dbReference type="Proteomes" id="UP000238390"/>
    </source>
</evidence>
<organism evidence="1 2">
    <name type="scientific">Pseudomonas paraeruginosa</name>
    <dbReference type="NCBI Taxonomy" id="2994495"/>
    <lineage>
        <taxon>Bacteria</taxon>
        <taxon>Pseudomonadati</taxon>
        <taxon>Pseudomonadota</taxon>
        <taxon>Gammaproteobacteria</taxon>
        <taxon>Pseudomonadales</taxon>
        <taxon>Pseudomonadaceae</taxon>
        <taxon>Pseudomonas</taxon>
    </lineage>
</organism>
<proteinExistence type="predicted"/>
<reference evidence="1 2" key="1">
    <citation type="submission" date="2018-02" db="EMBL/GenBank/DDBJ databases">
        <title>FDA/CDC Antimicrobial Resistant Isolate Bank Genome Sequencing.</title>
        <authorList>
            <person name="Benahmed F.H."/>
            <person name="Lutgring J.D."/>
            <person name="Yoo B."/>
            <person name="Machado M."/>
            <person name="Brown A."/>
            <person name="McAllister G."/>
            <person name="Perry A."/>
            <person name="Halpin A.L."/>
            <person name="Vavikolanu K."/>
            <person name="Ott S."/>
            <person name="Zhao X."/>
            <person name="Tallon L.J."/>
            <person name="Sadzewicz L."/>
            <person name="Aluvathingal J."/>
            <person name="Nadendla S."/>
            <person name="Voskania-kordi A."/>
            <person name="Simonyan V."/>
            <person name="Patel J."/>
            <person name="Shawar R.M."/>
        </authorList>
    </citation>
    <scope>NUCLEOTIDE SEQUENCE [LARGE SCALE GENOMIC DNA]</scope>
    <source>
        <strain evidence="1 2">AR_0356</strain>
    </source>
</reference>